<dbReference type="Pfam" id="PF01494">
    <property type="entry name" value="FAD_binding_3"/>
    <property type="match status" value="1"/>
</dbReference>
<dbReference type="EMBL" id="JBHUCM010000008">
    <property type="protein sequence ID" value="MFD1537208.1"/>
    <property type="molecule type" value="Genomic_DNA"/>
</dbReference>
<dbReference type="PANTHER" id="PTHR47178">
    <property type="entry name" value="MONOOXYGENASE, FAD-BINDING"/>
    <property type="match status" value="1"/>
</dbReference>
<evidence type="ECO:0000256" key="4">
    <source>
        <dbReference type="ARBA" id="ARBA00023033"/>
    </source>
</evidence>
<comment type="caution">
    <text evidence="6">The sequence shown here is derived from an EMBL/GenBank/DDBJ whole genome shotgun (WGS) entry which is preliminary data.</text>
</comment>
<gene>
    <name evidence="6" type="ORF">ACFSJ0_09195</name>
</gene>
<sequence length="402" mass="43089">MHVIVIGAGLGGLCLAQRLRQDGISVSVHEQDPTPIFRAQGYRLHINADGRRALEHALPPRLWQLFLATAGTPGPRSVFLDEQLVPGWTAEAEPGPAPLAADRLTLRQILLSGLEDVVTFGKTCTGFATAPTGRAENATANSRVTAHFADGSTATGDVLVAADGVNSVIRRQLLPHARVVDTGLRQLYGKIPLDDRTRALFGDDMFNVFTAIVGPRDAFIGVAPVEFPEPIQQAVLRHAPAVRLHAVQDYMTCSFGLRGEHLPRTDDELHRMSGAELRAMVLDLIDGWHPRVQRIVREWDAASIFPAVLRTSVPIEAWPTTAVTLLGDAVHAMSPAGGVGANTALRDAATLADALNKAAHGRPLVAAVRDYETAMLDYGFAAVRASADNGHRFLGQDPLPAA</sequence>
<evidence type="ECO:0000256" key="3">
    <source>
        <dbReference type="ARBA" id="ARBA00023002"/>
    </source>
</evidence>
<dbReference type="RefSeq" id="WP_219528687.1">
    <property type="nucleotide sequence ID" value="NZ_JAHKRM010000005.1"/>
</dbReference>
<keyword evidence="3" id="KW-0560">Oxidoreductase</keyword>
<evidence type="ECO:0000256" key="2">
    <source>
        <dbReference type="ARBA" id="ARBA00022827"/>
    </source>
</evidence>
<name>A0ABW4G4V2_9ACTN</name>
<evidence type="ECO:0000313" key="6">
    <source>
        <dbReference type="EMBL" id="MFD1537208.1"/>
    </source>
</evidence>
<keyword evidence="7" id="KW-1185">Reference proteome</keyword>
<evidence type="ECO:0000256" key="1">
    <source>
        <dbReference type="ARBA" id="ARBA00022630"/>
    </source>
</evidence>
<reference evidence="7" key="1">
    <citation type="journal article" date="2019" name="Int. J. Syst. Evol. Microbiol.">
        <title>The Global Catalogue of Microorganisms (GCM) 10K type strain sequencing project: providing services to taxonomists for standard genome sequencing and annotation.</title>
        <authorList>
            <consortium name="The Broad Institute Genomics Platform"/>
            <consortium name="The Broad Institute Genome Sequencing Center for Infectious Disease"/>
            <person name="Wu L."/>
            <person name="Ma J."/>
        </authorList>
    </citation>
    <scope>NUCLEOTIDE SEQUENCE [LARGE SCALE GENOMIC DNA]</scope>
    <source>
        <strain evidence="7">CGMCC 1.15399</strain>
    </source>
</reference>
<dbReference type="Proteomes" id="UP001597097">
    <property type="component" value="Unassembled WGS sequence"/>
</dbReference>
<keyword evidence="1" id="KW-0285">Flavoprotein</keyword>
<keyword evidence="4" id="KW-0503">Monooxygenase</keyword>
<evidence type="ECO:0000313" key="7">
    <source>
        <dbReference type="Proteomes" id="UP001597097"/>
    </source>
</evidence>
<evidence type="ECO:0000259" key="5">
    <source>
        <dbReference type="Pfam" id="PF01494"/>
    </source>
</evidence>
<dbReference type="Pfam" id="PF13450">
    <property type="entry name" value="NAD_binding_8"/>
    <property type="match status" value="1"/>
</dbReference>
<dbReference type="InterPro" id="IPR002938">
    <property type="entry name" value="FAD-bd"/>
</dbReference>
<accession>A0ABW4G4V2</accession>
<dbReference type="PANTHER" id="PTHR47178:SF5">
    <property type="entry name" value="FAD-BINDING DOMAIN-CONTAINING PROTEIN"/>
    <property type="match status" value="1"/>
</dbReference>
<keyword evidence="2" id="KW-0274">FAD</keyword>
<protein>
    <submittedName>
        <fullName evidence="6">FAD-dependent oxidoreductase</fullName>
    </submittedName>
</protein>
<organism evidence="6 7">
    <name type="scientific">Nonomuraea guangzhouensis</name>
    <dbReference type="NCBI Taxonomy" id="1291555"/>
    <lineage>
        <taxon>Bacteria</taxon>
        <taxon>Bacillati</taxon>
        <taxon>Actinomycetota</taxon>
        <taxon>Actinomycetes</taxon>
        <taxon>Streptosporangiales</taxon>
        <taxon>Streptosporangiaceae</taxon>
        <taxon>Nonomuraea</taxon>
    </lineage>
</organism>
<feature type="domain" description="FAD-binding" evidence="5">
    <location>
        <begin position="318"/>
        <end position="384"/>
    </location>
</feature>
<proteinExistence type="predicted"/>